<sequence>MSTSAAPSPVFGIGTALLGFALYAVHDALTKYLGTTYSVFQIIFFAMLFAFVPMAVMMLADKSHGNFRPRHPWLVLIRTTASLTALTCGFYSFTVLPLAEVYALLFAAPLLITVFAIPLLGEVVRAQRWAAVVVGLVGVLVVLRPGVSELSLGHITALASACSNALASVIVRKIGNEERSAVLIIYPMLLAMALMGALLPGVYVPPSLPHMGLMATIGFLSVIAQICVINGYRSAPAAVVAPMQYSQILWAALFGLLFFSEHPDLYVGIGSSLIIGSGMFLVWRESRTAVSARNPVSRTFLARFALASNVLRRSDQPRTSPRESQAD</sequence>
<feature type="domain" description="EamA" evidence="2">
    <location>
        <begin position="152"/>
        <end position="281"/>
    </location>
</feature>
<dbReference type="PANTHER" id="PTHR22911:SF135">
    <property type="entry name" value="BLR4310 PROTEIN"/>
    <property type="match status" value="1"/>
</dbReference>
<feature type="transmembrane region" description="Helical" evidence="1">
    <location>
        <begin position="210"/>
        <end position="232"/>
    </location>
</feature>
<keyword evidence="1" id="KW-0472">Membrane</keyword>
<dbReference type="EMBL" id="JBHUFA010000004">
    <property type="protein sequence ID" value="MFD1696608.1"/>
    <property type="molecule type" value="Genomic_DNA"/>
</dbReference>
<dbReference type="Pfam" id="PF00892">
    <property type="entry name" value="EamA"/>
    <property type="match status" value="2"/>
</dbReference>
<evidence type="ECO:0000259" key="2">
    <source>
        <dbReference type="Pfam" id="PF00892"/>
    </source>
</evidence>
<proteinExistence type="predicted"/>
<feature type="transmembrane region" description="Helical" evidence="1">
    <location>
        <begin position="183"/>
        <end position="204"/>
    </location>
</feature>
<feature type="domain" description="EamA" evidence="2">
    <location>
        <begin position="11"/>
        <end position="143"/>
    </location>
</feature>
<keyword evidence="1" id="KW-0812">Transmembrane</keyword>
<feature type="transmembrane region" description="Helical" evidence="1">
    <location>
        <begin position="265"/>
        <end position="283"/>
    </location>
</feature>
<dbReference type="Proteomes" id="UP001597327">
    <property type="component" value="Unassembled WGS sequence"/>
</dbReference>
<dbReference type="PANTHER" id="PTHR22911">
    <property type="entry name" value="ACYL-MALONYL CONDENSING ENZYME-RELATED"/>
    <property type="match status" value="1"/>
</dbReference>
<dbReference type="InterPro" id="IPR000620">
    <property type="entry name" value="EamA_dom"/>
</dbReference>
<dbReference type="SUPFAM" id="SSF103481">
    <property type="entry name" value="Multidrug resistance efflux transporter EmrE"/>
    <property type="match status" value="2"/>
</dbReference>
<accession>A0ABW4K0U8</accession>
<feature type="transmembrane region" description="Helical" evidence="1">
    <location>
        <begin position="101"/>
        <end position="121"/>
    </location>
</feature>
<feature type="transmembrane region" description="Helical" evidence="1">
    <location>
        <begin position="72"/>
        <end position="95"/>
    </location>
</feature>
<keyword evidence="4" id="KW-1185">Reference proteome</keyword>
<dbReference type="RefSeq" id="WP_149892533.1">
    <property type="nucleotide sequence ID" value="NZ_JBHUFA010000004.1"/>
</dbReference>
<feature type="transmembrane region" description="Helical" evidence="1">
    <location>
        <begin position="37"/>
        <end position="60"/>
    </location>
</feature>
<protein>
    <submittedName>
        <fullName evidence="3">DMT family transporter</fullName>
    </submittedName>
</protein>
<evidence type="ECO:0000256" key="1">
    <source>
        <dbReference type="SAM" id="Phobius"/>
    </source>
</evidence>
<feature type="transmembrane region" description="Helical" evidence="1">
    <location>
        <begin position="128"/>
        <end position="146"/>
    </location>
</feature>
<name>A0ABW4K0U8_9HYPH</name>
<keyword evidence="1" id="KW-1133">Transmembrane helix</keyword>
<feature type="transmembrane region" description="Helical" evidence="1">
    <location>
        <begin position="152"/>
        <end position="171"/>
    </location>
</feature>
<comment type="caution">
    <text evidence="3">The sequence shown here is derived from an EMBL/GenBank/DDBJ whole genome shotgun (WGS) entry which is preliminary data.</text>
</comment>
<evidence type="ECO:0000313" key="3">
    <source>
        <dbReference type="EMBL" id="MFD1696608.1"/>
    </source>
</evidence>
<evidence type="ECO:0000313" key="4">
    <source>
        <dbReference type="Proteomes" id="UP001597327"/>
    </source>
</evidence>
<gene>
    <name evidence="3" type="ORF">ACFSC7_13860</name>
</gene>
<feature type="transmembrane region" description="Helical" evidence="1">
    <location>
        <begin position="239"/>
        <end position="259"/>
    </location>
</feature>
<dbReference type="InterPro" id="IPR037185">
    <property type="entry name" value="EmrE-like"/>
</dbReference>
<organism evidence="3 4">
    <name type="scientific">Roseibium aestuarii</name>
    <dbReference type="NCBI Taxonomy" id="2600299"/>
    <lineage>
        <taxon>Bacteria</taxon>
        <taxon>Pseudomonadati</taxon>
        <taxon>Pseudomonadota</taxon>
        <taxon>Alphaproteobacteria</taxon>
        <taxon>Hyphomicrobiales</taxon>
        <taxon>Stappiaceae</taxon>
        <taxon>Roseibium</taxon>
    </lineage>
</organism>
<reference evidence="4" key="1">
    <citation type="journal article" date="2019" name="Int. J. Syst. Evol. Microbiol.">
        <title>The Global Catalogue of Microorganisms (GCM) 10K type strain sequencing project: providing services to taxonomists for standard genome sequencing and annotation.</title>
        <authorList>
            <consortium name="The Broad Institute Genomics Platform"/>
            <consortium name="The Broad Institute Genome Sequencing Center for Infectious Disease"/>
            <person name="Wu L."/>
            <person name="Ma J."/>
        </authorList>
    </citation>
    <scope>NUCLEOTIDE SEQUENCE [LARGE SCALE GENOMIC DNA]</scope>
    <source>
        <strain evidence="4">JCM 3369</strain>
    </source>
</reference>